<dbReference type="GO" id="GO:0016491">
    <property type="term" value="F:oxidoreductase activity"/>
    <property type="evidence" value="ECO:0007669"/>
    <property type="project" value="InterPro"/>
</dbReference>
<accession>A0A382FTW9</accession>
<protein>
    <recommendedName>
        <fullName evidence="2">Aldehyde oxidase/xanthine dehydrogenase second molybdopterin binding domain-containing protein</fullName>
    </recommendedName>
</protein>
<proteinExistence type="predicted"/>
<dbReference type="PANTHER" id="PTHR47495">
    <property type="entry name" value="ALDEHYDE DEHYDROGENASE"/>
    <property type="match status" value="1"/>
</dbReference>
<dbReference type="Gene3D" id="3.30.365.10">
    <property type="entry name" value="Aldehyde oxidase/xanthine dehydrogenase, molybdopterin binding domain"/>
    <property type="match status" value="1"/>
</dbReference>
<gene>
    <name evidence="1" type="ORF">METZ01_LOCUS218481</name>
</gene>
<name>A0A382FTW9_9ZZZZ</name>
<dbReference type="AlphaFoldDB" id="A0A382FTW9"/>
<reference evidence="1" key="1">
    <citation type="submission" date="2018-05" db="EMBL/GenBank/DDBJ databases">
        <authorList>
            <person name="Lanie J.A."/>
            <person name="Ng W.-L."/>
            <person name="Kazmierczak K.M."/>
            <person name="Andrzejewski T.M."/>
            <person name="Davidsen T.M."/>
            <person name="Wayne K.J."/>
            <person name="Tettelin H."/>
            <person name="Glass J.I."/>
            <person name="Rusch D."/>
            <person name="Podicherti R."/>
            <person name="Tsui H.-C.T."/>
            <person name="Winkler M.E."/>
        </authorList>
    </citation>
    <scope>NUCLEOTIDE SEQUENCE</scope>
</reference>
<dbReference type="EMBL" id="UINC01051453">
    <property type="protein sequence ID" value="SVB65627.1"/>
    <property type="molecule type" value="Genomic_DNA"/>
</dbReference>
<organism evidence="1">
    <name type="scientific">marine metagenome</name>
    <dbReference type="NCBI Taxonomy" id="408172"/>
    <lineage>
        <taxon>unclassified sequences</taxon>
        <taxon>metagenomes</taxon>
        <taxon>ecological metagenomes</taxon>
    </lineage>
</organism>
<dbReference type="SUPFAM" id="SSF56003">
    <property type="entry name" value="Molybdenum cofactor-binding domain"/>
    <property type="match status" value="1"/>
</dbReference>
<dbReference type="PANTHER" id="PTHR47495:SF2">
    <property type="entry name" value="ALDEHYDE DEHYDROGENASE"/>
    <property type="match status" value="1"/>
</dbReference>
<evidence type="ECO:0008006" key="2">
    <source>
        <dbReference type="Google" id="ProtNLM"/>
    </source>
</evidence>
<dbReference type="InterPro" id="IPR052516">
    <property type="entry name" value="N-heterocyclic_Hydroxylase"/>
</dbReference>
<evidence type="ECO:0000313" key="1">
    <source>
        <dbReference type="EMBL" id="SVB65627.1"/>
    </source>
</evidence>
<sequence length="82" mass="8866">YRLPITLDVPEIETLLVTVPSPGHPFGARGVGEVPIVPPMAAVANAIYAATGVRMGELPMSPERLQKAMETRTQDLQNRSQN</sequence>
<feature type="non-terminal residue" evidence="1">
    <location>
        <position position="1"/>
    </location>
</feature>
<dbReference type="InterPro" id="IPR037165">
    <property type="entry name" value="AldOxase/xan_DH_Mopterin-bd_sf"/>
</dbReference>